<evidence type="ECO:0000313" key="1">
    <source>
        <dbReference type="EMBL" id="KAL2481394.1"/>
    </source>
</evidence>
<proteinExistence type="predicted"/>
<reference evidence="2" key="1">
    <citation type="submission" date="2024-07" db="EMBL/GenBank/DDBJ databases">
        <title>Two chromosome-level genome assemblies of Korean endemic species Abeliophyllum distichum and Forsythia ovata (Oleaceae).</title>
        <authorList>
            <person name="Jang H."/>
        </authorList>
    </citation>
    <scope>NUCLEOTIDE SEQUENCE [LARGE SCALE GENOMIC DNA]</scope>
</reference>
<organism evidence="1 2">
    <name type="scientific">Abeliophyllum distichum</name>
    <dbReference type="NCBI Taxonomy" id="126358"/>
    <lineage>
        <taxon>Eukaryota</taxon>
        <taxon>Viridiplantae</taxon>
        <taxon>Streptophyta</taxon>
        <taxon>Embryophyta</taxon>
        <taxon>Tracheophyta</taxon>
        <taxon>Spermatophyta</taxon>
        <taxon>Magnoliopsida</taxon>
        <taxon>eudicotyledons</taxon>
        <taxon>Gunneridae</taxon>
        <taxon>Pentapetalae</taxon>
        <taxon>asterids</taxon>
        <taxon>lamiids</taxon>
        <taxon>Lamiales</taxon>
        <taxon>Oleaceae</taxon>
        <taxon>Forsythieae</taxon>
        <taxon>Abeliophyllum</taxon>
    </lineage>
</organism>
<dbReference type="AlphaFoldDB" id="A0ABD1QZW6"/>
<protein>
    <submittedName>
        <fullName evidence="1">Uncharacterized protein</fullName>
    </submittedName>
</protein>
<sequence length="165" mass="17876">MHTLPKEDNASASPTGTRPPCSSLLLPWSNASHKCLSHWDSATMFQLAPPMEQCFAQVSLPLGLGHHVSACSSHGATLRTSDSPTGTQPLSCSLLPWSNASRKCLSHWDSAIMFQLALPIEKRFAQVPSPTGTRPTSCSSLLPWRNASRNNLSQLPCKARTSHTM</sequence>
<dbReference type="Proteomes" id="UP001604336">
    <property type="component" value="Unassembled WGS sequence"/>
</dbReference>
<comment type="caution">
    <text evidence="1">The sequence shown here is derived from an EMBL/GenBank/DDBJ whole genome shotgun (WGS) entry which is preliminary data.</text>
</comment>
<name>A0ABD1QZW6_9LAMI</name>
<gene>
    <name evidence="1" type="ORF">Adt_34360</name>
</gene>
<accession>A0ABD1QZW6</accession>
<evidence type="ECO:0000313" key="2">
    <source>
        <dbReference type="Proteomes" id="UP001604336"/>
    </source>
</evidence>
<keyword evidence="2" id="KW-1185">Reference proteome</keyword>
<dbReference type="EMBL" id="JBFOLK010000010">
    <property type="protein sequence ID" value="KAL2481394.1"/>
    <property type="molecule type" value="Genomic_DNA"/>
</dbReference>